<feature type="compositionally biased region" description="Low complexity" evidence="9">
    <location>
        <begin position="1284"/>
        <end position="1306"/>
    </location>
</feature>
<feature type="compositionally biased region" description="Low complexity" evidence="9">
    <location>
        <begin position="2224"/>
        <end position="2242"/>
    </location>
</feature>
<feature type="compositionally biased region" description="Low complexity" evidence="9">
    <location>
        <begin position="1357"/>
        <end position="1370"/>
    </location>
</feature>
<feature type="compositionally biased region" description="Low complexity" evidence="9">
    <location>
        <begin position="1790"/>
        <end position="1807"/>
    </location>
</feature>
<keyword evidence="5 12" id="KW-0418">Kinase</keyword>
<dbReference type="Proteomes" id="UP000613580">
    <property type="component" value="Unassembled WGS sequence"/>
</dbReference>
<feature type="domain" description="J" evidence="11">
    <location>
        <begin position="9"/>
        <end position="66"/>
    </location>
</feature>
<feature type="domain" description="Protein kinase" evidence="10">
    <location>
        <begin position="1914"/>
        <end position="2210"/>
    </location>
</feature>
<feature type="region of interest" description="Disordered" evidence="9">
    <location>
        <begin position="958"/>
        <end position="1271"/>
    </location>
</feature>
<evidence type="ECO:0000259" key="10">
    <source>
        <dbReference type="PROSITE" id="PS50011"/>
    </source>
</evidence>
<dbReference type="InterPro" id="IPR008271">
    <property type="entry name" value="Ser/Thr_kinase_AS"/>
</dbReference>
<dbReference type="InterPro" id="IPR036770">
    <property type="entry name" value="Ankyrin_rpt-contain_sf"/>
</dbReference>
<keyword evidence="13" id="KW-1185">Reference proteome</keyword>
<feature type="region of interest" description="Disordered" evidence="9">
    <location>
        <begin position="1846"/>
        <end position="1865"/>
    </location>
</feature>
<dbReference type="PRINTS" id="PR00625">
    <property type="entry name" value="JDOMAIN"/>
</dbReference>
<feature type="compositionally biased region" description="Pro residues" evidence="9">
    <location>
        <begin position="778"/>
        <end position="788"/>
    </location>
</feature>
<keyword evidence="2" id="KW-0723">Serine/threonine-protein kinase</keyword>
<dbReference type="SUPFAM" id="SSF56112">
    <property type="entry name" value="Protein kinase-like (PK-like)"/>
    <property type="match status" value="1"/>
</dbReference>
<dbReference type="InterPro" id="IPR011009">
    <property type="entry name" value="Kinase-like_dom_sf"/>
</dbReference>
<feature type="compositionally biased region" description="Low complexity" evidence="9">
    <location>
        <begin position="1234"/>
        <end position="1252"/>
    </location>
</feature>
<keyword evidence="7" id="KW-0040">ANK repeat</keyword>
<feature type="region of interest" description="Disordered" evidence="9">
    <location>
        <begin position="739"/>
        <end position="916"/>
    </location>
</feature>
<feature type="compositionally biased region" description="Polar residues" evidence="9">
    <location>
        <begin position="1738"/>
        <end position="1747"/>
    </location>
</feature>
<feature type="compositionally biased region" description="Low complexity" evidence="9">
    <location>
        <begin position="1404"/>
        <end position="1422"/>
    </location>
</feature>
<accession>A0A8H6WL63</accession>
<evidence type="ECO:0000313" key="12">
    <source>
        <dbReference type="EMBL" id="KAF7322709.1"/>
    </source>
</evidence>
<feature type="compositionally biased region" description="Polar residues" evidence="9">
    <location>
        <begin position="1254"/>
        <end position="1267"/>
    </location>
</feature>
<evidence type="ECO:0000256" key="1">
    <source>
        <dbReference type="ARBA" id="ARBA00008867"/>
    </source>
</evidence>
<feature type="compositionally biased region" description="Basic and acidic residues" evidence="9">
    <location>
        <begin position="1428"/>
        <end position="1470"/>
    </location>
</feature>
<evidence type="ECO:0000256" key="4">
    <source>
        <dbReference type="ARBA" id="ARBA00022741"/>
    </source>
</evidence>
<feature type="compositionally biased region" description="Low complexity" evidence="9">
    <location>
        <begin position="1062"/>
        <end position="1097"/>
    </location>
</feature>
<dbReference type="SUPFAM" id="SSF46565">
    <property type="entry name" value="Chaperone J-domain"/>
    <property type="match status" value="1"/>
</dbReference>
<dbReference type="InterPro" id="IPR000719">
    <property type="entry name" value="Prot_kinase_dom"/>
</dbReference>
<dbReference type="GO" id="GO:0004674">
    <property type="term" value="F:protein serine/threonine kinase activity"/>
    <property type="evidence" value="ECO:0007669"/>
    <property type="project" value="UniProtKB-KW"/>
</dbReference>
<comment type="caution">
    <text evidence="12">The sequence shown here is derived from an EMBL/GenBank/DDBJ whole genome shotgun (WGS) entry which is preliminary data.</text>
</comment>
<dbReference type="Pfam" id="PF12796">
    <property type="entry name" value="Ank_2"/>
    <property type="match status" value="1"/>
</dbReference>
<dbReference type="PROSITE" id="PS50011">
    <property type="entry name" value="PROTEIN_KINASE_DOM"/>
    <property type="match status" value="1"/>
</dbReference>
<feature type="compositionally biased region" description="Low complexity" evidence="9">
    <location>
        <begin position="867"/>
        <end position="877"/>
    </location>
</feature>
<feature type="compositionally biased region" description="Low complexity" evidence="9">
    <location>
        <begin position="1727"/>
        <end position="1737"/>
    </location>
</feature>
<feature type="compositionally biased region" description="Basic and acidic residues" evidence="9">
    <location>
        <begin position="1171"/>
        <end position="1185"/>
    </location>
</feature>
<dbReference type="Pfam" id="PF00069">
    <property type="entry name" value="Pkinase"/>
    <property type="match status" value="1"/>
</dbReference>
<evidence type="ECO:0000313" key="13">
    <source>
        <dbReference type="Proteomes" id="UP000613580"/>
    </source>
</evidence>
<dbReference type="CDD" id="cd06257">
    <property type="entry name" value="DnaJ"/>
    <property type="match status" value="1"/>
</dbReference>
<dbReference type="InterPro" id="IPR017441">
    <property type="entry name" value="Protein_kinase_ATP_BS"/>
</dbReference>
<dbReference type="Gene3D" id="1.25.40.20">
    <property type="entry name" value="Ankyrin repeat-containing domain"/>
    <property type="match status" value="1"/>
</dbReference>
<comment type="similarity">
    <text evidence="1">Belongs to the protein kinase superfamily. CMGC Ser/Thr protein kinase family. MNB/DYRK subfamily.</text>
</comment>
<proteinExistence type="inferred from homology"/>
<dbReference type="Gene3D" id="3.30.200.20">
    <property type="entry name" value="Phosphorylase Kinase, domain 1"/>
    <property type="match status" value="1"/>
</dbReference>
<feature type="compositionally biased region" description="Low complexity" evidence="9">
    <location>
        <begin position="2253"/>
        <end position="2265"/>
    </location>
</feature>
<feature type="region of interest" description="Disordered" evidence="9">
    <location>
        <begin position="415"/>
        <end position="567"/>
    </location>
</feature>
<dbReference type="SMART" id="SM00271">
    <property type="entry name" value="DnaJ"/>
    <property type="match status" value="1"/>
</dbReference>
<keyword evidence="6 8" id="KW-0067">ATP-binding</keyword>
<feature type="compositionally biased region" description="Basic and acidic residues" evidence="9">
    <location>
        <begin position="878"/>
        <end position="887"/>
    </location>
</feature>
<feature type="region of interest" description="Disordered" evidence="9">
    <location>
        <begin position="133"/>
        <end position="152"/>
    </location>
</feature>
<evidence type="ECO:0000256" key="8">
    <source>
        <dbReference type="PROSITE-ProRule" id="PRU10141"/>
    </source>
</evidence>
<dbReference type="SMART" id="SM00248">
    <property type="entry name" value="ANK"/>
    <property type="match status" value="3"/>
</dbReference>
<dbReference type="PANTHER" id="PTHR24058">
    <property type="entry name" value="DUAL SPECIFICITY PROTEIN KINASE"/>
    <property type="match status" value="1"/>
</dbReference>
<dbReference type="Gene3D" id="1.10.287.110">
    <property type="entry name" value="DnaJ domain"/>
    <property type="match status" value="1"/>
</dbReference>
<dbReference type="PROSITE" id="PS50076">
    <property type="entry name" value="DNAJ_2"/>
    <property type="match status" value="1"/>
</dbReference>
<feature type="compositionally biased region" description="Polar residues" evidence="9">
    <location>
        <begin position="1151"/>
        <end position="1169"/>
    </location>
</feature>
<feature type="compositionally biased region" description="Basic and acidic residues" evidence="9">
    <location>
        <begin position="418"/>
        <end position="488"/>
    </location>
</feature>
<feature type="compositionally biased region" description="Polar residues" evidence="9">
    <location>
        <begin position="1642"/>
        <end position="1654"/>
    </location>
</feature>
<feature type="compositionally biased region" description="Low complexity" evidence="9">
    <location>
        <begin position="2285"/>
        <end position="2298"/>
    </location>
</feature>
<dbReference type="PROSITE" id="PS00108">
    <property type="entry name" value="PROTEIN_KINASE_ST"/>
    <property type="match status" value="1"/>
</dbReference>
<evidence type="ECO:0000256" key="5">
    <source>
        <dbReference type="ARBA" id="ARBA00022777"/>
    </source>
</evidence>
<feature type="compositionally biased region" description="Polar residues" evidence="9">
    <location>
        <begin position="2269"/>
        <end position="2284"/>
    </location>
</feature>
<evidence type="ECO:0000256" key="6">
    <source>
        <dbReference type="ARBA" id="ARBA00022840"/>
    </source>
</evidence>
<feature type="compositionally biased region" description="Polar residues" evidence="9">
    <location>
        <begin position="1028"/>
        <end position="1037"/>
    </location>
</feature>
<dbReference type="SUPFAM" id="SSF48403">
    <property type="entry name" value="Ankyrin repeat"/>
    <property type="match status" value="1"/>
</dbReference>
<keyword evidence="3" id="KW-0808">Transferase</keyword>
<feature type="repeat" description="ANK" evidence="7">
    <location>
        <begin position="239"/>
        <end position="271"/>
    </location>
</feature>
<protein>
    <submittedName>
        <fullName evidence="12">CMGC/DYRK/DYRK2 protein kinase</fullName>
    </submittedName>
</protein>
<sequence length="2363" mass="257594">MSLSAKVTAAFDLIGASIDATREDASKAYRKLALQCHPDKNRDDPTATERFQELGAAWSIVNAHYDNPAASFIPDPTKGMKKEDVAEFFAFVFEELFFGRQASYSDFRRERRAETGPQPPPEFYYYTYAPPPPPSKKQRGIRSQQHFEQQQRNEEYQQRVKAFELQCAAEEREKKKAEQEAIRQEEELRSAYHNAFAAARAGDTSTVVHLFSQYSLDVNSPEHRPKSKNVTNKSTEPRYFTTMLHAACRKGDERLLAFLLDKGAKTDAMNDAKMYPFHVALSCGNVGAVKLLIQRRQHGEPLPGCHPSKATASGRPPLLLAIEGGNAEIVELMTKEATVSQVDSCWELAAALPFQDILVVKKGFVDPDTQEILDEAAETERLEAERTAAAAKKERKHQRNAERIARRQEEALLAAQKQEQEELAQQRREAEEQARREADRLAKEQVEREEARQAAEQARRDAERLAKEQAVEKHKAKERQKAKERAEARAMAILKQEREKKERQRQKEVLDRQRKAAEAEERQREAKKAQTLSRLRAQAEEMERAKSRPAAKVQSPQVKVRVSVPGPPPQPVQFWPAEMENAQTCALSPFSYSVRSTHWLQPSVLVTPTETRSESATSGSSLAYYFGAVSESENEIPPLPTAKTPDHPHTSEPVTPARSDPALIDRRGLVGVGELATPRWTRSRHAKDDTVTPSLDALGEDAEEHPDAPDSPWTIEAVESDKEEVFSSPCMPFDACSQIVKVDPSHQPPPRTIRERPSMTEESGGEEILYPRKANPAELPPQPSPPPSAFAQPKRARKRTSDEFELDQTGSLVSKRTPKSPKEEKPSARKHRSLNVTSPNKTKDRRRESTGLAHSNSLKIVSHSRHASTSSSSSNHADTSRRVHTTDFSHLPPSPSSSSILTFLKQPNTPQTPPLVARDSIQSHASPNVAHSLLRGTQEGWSGLDDEATTEALRKLDGLSNKTARARASISSFTRPSNSRPGTPAKTTAQWEGIGPMDPGRRASASSTKERAVAVEGGLETADMVGSAISSDEQPLSPSVVAEKTPKKGTSSARSSLNPKRTSASSTTYASTPTTSSRDSASMSVTTAATSISAASSRHSLKARRNSAGSDASSIHSSDAASLKDRVASLATNSEPPEDAIVPPVPPLPKNLTTYRSPTGVTFPSVSTSDGEDKPRKSHDSDRVVALDVPSSANSRRRSQPSSGYSTTTSSAPEPSPVIKTPSKKWSFSNALNLRLSGSPSGASASPKSPRSVTFGQQLRKSTSKDQALSPAAVVMANPWEQPAAMSSAASLASMSSVGSVRSPSLQPTTSRKTPDRGPVTSRTGTDSSASTNAQPSAQPLSPTSSVRRNQSKRLTPSSIPFFRRSSSQSMQVPVAAPIPSSPTHSTGYSTVSVRSKGDSDHNPTSTSTPGKKSSVLSLLKSSSRRSLHADSKDAARELQKIKEAEKEKERQAKLEKERLKKEEKSRAESRISVLMGRQRGKTLSSADPPPRKNKSPVQLPPLQIAALEPATAQRVARLKSTSSANSTPSSTPSSSTRTVSSSRVTSQTVSSMQKQSDSSLRSSRNLLPTIAGSPSVATNGVAAASKEAKEAPPSSLSNSVSGLPKETPTKIPRISSRTSTVGSPMQKGGATSRRASASLVGPSSTNPSPTGVLTNEFGVLTESETDSGGGKTVSGPTRTNSVRASPATVSTSRVPRQSVGPSTSTHNVLTRKPNRDSISFTGLRKSSTSSIATSSTQAPSDTNTTTSHHRFSALSPSRGLKLLSPKIGLSSNRASNSTSTQSIQQVANSPSSSRQSLSTPSPVPSSVDDEEVQGDEEMMHYIRRQHAKKLAAGASQQELDELLQFPEPIPPGAPLSPSAVLKGSQNQYLSEYERKGDPGLSPAVLDNSTNNYGYDDERGDYLVVNRDHLAYRYEVMDTLGKGSFGQVLHCRDHCTGESVAIKIIRNKKRFHHQAIVEIKILDNLRKWDPDEKHHVIKMTENFYFRGHLCIAMELLSINLYELIKANGFVGFTTTLIRRFTSQMLLSLSLMRHHRIVHCDLKPENVLLRHPAKSGIKVIDFGSSCLEHEKIYTYIQSRFYRSPEVILGMNYHMAIDMWSLGCILAELYTGFPIFPGENEQEQLSCIMEVLGVPDKEFVNRSTRKKLFFDPNGTPRVVVNSKGRRRRPGSKTLAQVLRCNDEDFVDFIAKCLVWDPERRIKPQAAMRHPFMLAGKRPKPSPTPSSTPKAASSSTLGSSRTKSLLETPKKSLIGAPTPLTARTTRTAGNGVPTTPGNSTTQSSTLGSSRSYRTTQSQSLSNYHSSRTLNGIAVCSVSSRLDSNSTTMAMLSSLRTTSTELLQRYAQAPPSINLNLASLLSFGRPV</sequence>
<feature type="region of interest" description="Disordered" evidence="9">
    <location>
        <begin position="634"/>
        <end position="660"/>
    </location>
</feature>
<feature type="compositionally biased region" description="Polar residues" evidence="9">
    <location>
        <begin position="1382"/>
        <end position="1394"/>
    </location>
</feature>
<dbReference type="Gene3D" id="1.10.510.10">
    <property type="entry name" value="Transferase(Phosphotransferase) domain 1"/>
    <property type="match status" value="1"/>
</dbReference>
<dbReference type="Pfam" id="PF00226">
    <property type="entry name" value="DnaJ"/>
    <property type="match status" value="1"/>
</dbReference>
<dbReference type="InterPro" id="IPR002110">
    <property type="entry name" value="Ankyrin_rpt"/>
</dbReference>
<name>A0A8H6WL63_MYCCL</name>
<dbReference type="GO" id="GO:0005524">
    <property type="term" value="F:ATP binding"/>
    <property type="evidence" value="ECO:0007669"/>
    <property type="project" value="UniProtKB-UniRule"/>
</dbReference>
<dbReference type="EMBL" id="JACAZE010000001">
    <property type="protein sequence ID" value="KAF7322709.1"/>
    <property type="molecule type" value="Genomic_DNA"/>
</dbReference>
<evidence type="ECO:0000256" key="2">
    <source>
        <dbReference type="ARBA" id="ARBA00022527"/>
    </source>
</evidence>
<feature type="compositionally biased region" description="Polar residues" evidence="9">
    <location>
        <begin position="1770"/>
        <end position="1789"/>
    </location>
</feature>
<feature type="compositionally biased region" description="Polar residues" evidence="9">
    <location>
        <begin position="1048"/>
        <end position="1061"/>
    </location>
</feature>
<dbReference type="CDD" id="cd14210">
    <property type="entry name" value="PKc_DYRK"/>
    <property type="match status" value="1"/>
</dbReference>
<dbReference type="SMART" id="SM00220">
    <property type="entry name" value="S_TKc"/>
    <property type="match status" value="1"/>
</dbReference>
<dbReference type="InterPro" id="IPR050494">
    <property type="entry name" value="Ser_Thr_dual-spec_kinase"/>
</dbReference>
<feature type="binding site" evidence="8">
    <location>
        <position position="1943"/>
    </location>
    <ligand>
        <name>ATP</name>
        <dbReference type="ChEBI" id="CHEBI:30616"/>
    </ligand>
</feature>
<reference evidence="12" key="1">
    <citation type="submission" date="2020-05" db="EMBL/GenBank/DDBJ databases">
        <title>Mycena genomes resolve the evolution of fungal bioluminescence.</title>
        <authorList>
            <person name="Tsai I.J."/>
        </authorList>
    </citation>
    <scope>NUCLEOTIDE SEQUENCE</scope>
    <source>
        <strain evidence="12">110903Hualien_Pintung</strain>
    </source>
</reference>
<feature type="compositionally biased region" description="Polar residues" evidence="9">
    <location>
        <begin position="969"/>
        <end position="990"/>
    </location>
</feature>
<evidence type="ECO:0000259" key="11">
    <source>
        <dbReference type="PROSITE" id="PS50076"/>
    </source>
</evidence>
<dbReference type="InterPro" id="IPR036869">
    <property type="entry name" value="J_dom_sf"/>
</dbReference>
<dbReference type="OrthoDB" id="9332038at2759"/>
<feature type="region of interest" description="Disordered" evidence="9">
    <location>
        <begin position="1284"/>
        <end position="1812"/>
    </location>
</feature>
<evidence type="ECO:0000256" key="3">
    <source>
        <dbReference type="ARBA" id="ARBA00022679"/>
    </source>
</evidence>
<dbReference type="CDD" id="cd22265">
    <property type="entry name" value="UDM1_RNF168"/>
    <property type="match status" value="1"/>
</dbReference>
<feature type="region of interest" description="Disordered" evidence="9">
    <location>
        <begin position="2211"/>
        <end position="2300"/>
    </location>
</feature>
<dbReference type="PROSITE" id="PS50297">
    <property type="entry name" value="ANK_REP_REGION"/>
    <property type="match status" value="1"/>
</dbReference>
<evidence type="ECO:0000256" key="7">
    <source>
        <dbReference type="PROSITE-ProRule" id="PRU00023"/>
    </source>
</evidence>
<gene>
    <name evidence="12" type="ORF">HMN09_00049700</name>
</gene>
<dbReference type="PROSITE" id="PS00107">
    <property type="entry name" value="PROTEIN_KINASE_ATP"/>
    <property type="match status" value="1"/>
</dbReference>
<feature type="compositionally biased region" description="Basic and acidic residues" evidence="9">
    <location>
        <begin position="495"/>
        <end position="528"/>
    </location>
</feature>
<feature type="compositionally biased region" description="Polar residues" evidence="9">
    <location>
        <begin position="1675"/>
        <end position="1709"/>
    </location>
</feature>
<dbReference type="GO" id="GO:0005856">
    <property type="term" value="C:cytoskeleton"/>
    <property type="evidence" value="ECO:0007669"/>
    <property type="project" value="TreeGrafter"/>
</dbReference>
<evidence type="ECO:0000256" key="9">
    <source>
        <dbReference type="SAM" id="MobiDB-lite"/>
    </source>
</evidence>
<dbReference type="PANTHER" id="PTHR24058:SF22">
    <property type="entry name" value="DUAL SPECIFICITY TYROSINE-PHOSPHORYLATION-REGULATED KINASE 4"/>
    <property type="match status" value="1"/>
</dbReference>
<organism evidence="12 13">
    <name type="scientific">Mycena chlorophos</name>
    <name type="common">Agaric fungus</name>
    <name type="synonym">Agaricus chlorophos</name>
    <dbReference type="NCBI Taxonomy" id="658473"/>
    <lineage>
        <taxon>Eukaryota</taxon>
        <taxon>Fungi</taxon>
        <taxon>Dikarya</taxon>
        <taxon>Basidiomycota</taxon>
        <taxon>Agaricomycotina</taxon>
        <taxon>Agaricomycetes</taxon>
        <taxon>Agaricomycetidae</taxon>
        <taxon>Agaricales</taxon>
        <taxon>Marasmiineae</taxon>
        <taxon>Mycenaceae</taxon>
        <taxon>Mycena</taxon>
    </lineage>
</organism>
<feature type="compositionally biased region" description="Basic and acidic residues" evidence="9">
    <location>
        <begin position="537"/>
        <end position="546"/>
    </location>
</feature>
<keyword evidence="4 8" id="KW-0547">Nucleotide-binding</keyword>
<feature type="compositionally biased region" description="Low complexity" evidence="9">
    <location>
        <begin position="1107"/>
        <end position="1121"/>
    </location>
</feature>
<feature type="compositionally biased region" description="Low complexity" evidence="9">
    <location>
        <begin position="1521"/>
        <end position="1565"/>
    </location>
</feature>
<dbReference type="PROSITE" id="PS50088">
    <property type="entry name" value="ANK_REPEAT"/>
    <property type="match status" value="1"/>
</dbReference>
<dbReference type="InterPro" id="IPR001623">
    <property type="entry name" value="DnaJ_domain"/>
</dbReference>
<dbReference type="GO" id="GO:0005737">
    <property type="term" value="C:cytoplasm"/>
    <property type="evidence" value="ECO:0007669"/>
    <property type="project" value="TreeGrafter"/>
</dbReference>
<feature type="compositionally biased region" description="Polar residues" evidence="9">
    <location>
        <begin position="1321"/>
        <end position="1356"/>
    </location>
</feature>